<comment type="caution">
    <text evidence="7">The sequence shown here is derived from an EMBL/GenBank/DDBJ whole genome shotgun (WGS) entry which is preliminary data.</text>
</comment>
<dbReference type="Proteomes" id="UP001218218">
    <property type="component" value="Unassembled WGS sequence"/>
</dbReference>
<reference evidence="7" key="1">
    <citation type="submission" date="2023-03" db="EMBL/GenBank/DDBJ databases">
        <title>Massive genome expansion in bonnet fungi (Mycena s.s.) driven by repeated elements and novel gene families across ecological guilds.</title>
        <authorList>
            <consortium name="Lawrence Berkeley National Laboratory"/>
            <person name="Harder C.B."/>
            <person name="Miyauchi S."/>
            <person name="Viragh M."/>
            <person name="Kuo A."/>
            <person name="Thoen E."/>
            <person name="Andreopoulos B."/>
            <person name="Lu D."/>
            <person name="Skrede I."/>
            <person name="Drula E."/>
            <person name="Henrissat B."/>
            <person name="Morin E."/>
            <person name="Kohler A."/>
            <person name="Barry K."/>
            <person name="LaButti K."/>
            <person name="Morin E."/>
            <person name="Salamov A."/>
            <person name="Lipzen A."/>
            <person name="Mereny Z."/>
            <person name="Hegedus B."/>
            <person name="Baldrian P."/>
            <person name="Stursova M."/>
            <person name="Weitz H."/>
            <person name="Taylor A."/>
            <person name="Grigoriev I.V."/>
            <person name="Nagy L.G."/>
            <person name="Martin F."/>
            <person name="Kauserud H."/>
        </authorList>
    </citation>
    <scope>NUCLEOTIDE SEQUENCE</scope>
    <source>
        <strain evidence="7">CBHHK002</strain>
    </source>
</reference>
<feature type="repeat" description="ANK" evidence="3">
    <location>
        <begin position="577"/>
        <end position="609"/>
    </location>
</feature>
<evidence type="ECO:0000256" key="3">
    <source>
        <dbReference type="PROSITE-ProRule" id="PRU00023"/>
    </source>
</evidence>
<dbReference type="InterPro" id="IPR002110">
    <property type="entry name" value="Ankyrin_rpt"/>
</dbReference>
<protein>
    <submittedName>
        <fullName evidence="7">Ankyrin repeat-containing domain protein</fullName>
    </submittedName>
</protein>
<evidence type="ECO:0000313" key="7">
    <source>
        <dbReference type="EMBL" id="KAJ7328287.1"/>
    </source>
</evidence>
<dbReference type="InterPro" id="IPR036770">
    <property type="entry name" value="Ankyrin_rpt-contain_sf"/>
</dbReference>
<evidence type="ECO:0000259" key="6">
    <source>
        <dbReference type="Pfam" id="PF24883"/>
    </source>
</evidence>
<feature type="repeat" description="ANK" evidence="3">
    <location>
        <begin position="709"/>
        <end position="741"/>
    </location>
</feature>
<feature type="repeat" description="ANK" evidence="3">
    <location>
        <begin position="775"/>
        <end position="807"/>
    </location>
</feature>
<feature type="region of interest" description="Disordered" evidence="4">
    <location>
        <begin position="13"/>
        <end position="34"/>
    </location>
</feature>
<accession>A0AAD6ZL91</accession>
<dbReference type="Gene3D" id="1.25.40.20">
    <property type="entry name" value="Ankyrin repeat-containing domain"/>
    <property type="match status" value="3"/>
</dbReference>
<dbReference type="InterPro" id="IPR027417">
    <property type="entry name" value="P-loop_NTPase"/>
</dbReference>
<keyword evidence="2 3" id="KW-0040">ANK repeat</keyword>
<feature type="repeat" description="ANK" evidence="3">
    <location>
        <begin position="1029"/>
        <end position="1061"/>
    </location>
</feature>
<feature type="repeat" description="ANK" evidence="3">
    <location>
        <begin position="742"/>
        <end position="774"/>
    </location>
</feature>
<dbReference type="PROSITE" id="PS50297">
    <property type="entry name" value="ANK_REP_REGION"/>
    <property type="match status" value="11"/>
</dbReference>
<feature type="repeat" description="ANK" evidence="3">
    <location>
        <begin position="610"/>
        <end position="642"/>
    </location>
</feature>
<feature type="domain" description="GPI inositol-deacylase winged helix" evidence="5">
    <location>
        <begin position="368"/>
        <end position="448"/>
    </location>
</feature>
<evidence type="ECO:0000256" key="4">
    <source>
        <dbReference type="SAM" id="MobiDB-lite"/>
    </source>
</evidence>
<dbReference type="AlphaFoldDB" id="A0AAD6ZL91"/>
<dbReference type="PROSITE" id="PS50088">
    <property type="entry name" value="ANK_REPEAT"/>
    <property type="match status" value="11"/>
</dbReference>
<dbReference type="Pfam" id="PF12796">
    <property type="entry name" value="Ank_2"/>
    <property type="match status" value="6"/>
</dbReference>
<keyword evidence="8" id="KW-1185">Reference proteome</keyword>
<dbReference type="SUPFAM" id="SSF52540">
    <property type="entry name" value="P-loop containing nucleoside triphosphate hydrolases"/>
    <property type="match status" value="1"/>
</dbReference>
<sequence>MALQPSEVNNVYVRGGTGGHGGQGGTNGGDGGIGEGPTLIFGGGTIQIVINQGTEKEEIKNILRRDFLNWLSPINFFLRQADILQLQAKGTGGWLLEHPVFEQWESGSGRTLWCHGICIITKLKFTAGAGKTVLASIVVDHLSAACKSNQGISVACIYLNHKEVNNQTPSKVLAGLWRQLVLDRDIGSDAKELYKQHYEKDTQPLLQEVDDILSSSIKEFSKVFVVVDALDEYPEFQWEILLHHLAAMGSNVNLMITSRPHISLEPFSLSDLQTLNIRATSDDLREYVNAQICSSRLSQHVKGLPELQEEIHAKIVDAVDGIFLLAKFHIESLKTKNTIKAVRKALTELPQNLHKGYDIAMERIEAQNEEDRKTAHSTLIWVANAKRALSVEELQVALAIEPGTQQLDEENLLKIEIILGVCAGLVIVDENPKVVRLVHYTTQEYLDSIQANQFPDAQTEITRTLLTFLAFDGYPDSSWKLGNLPPLVEYSQYLLAHAAGQPEVQLRESLLRFLGQAFQWKKTMANKEFFWSYNWNSLPWDYPDWPSQPSTLWIAAAANLVGTAKSLLEDTLFPHHPGNTEIIVASYYGHVKMVLILLENGAKVNAVGGQYWSSLQAGAYKGHAEIVSMLLEKGANVNAAGGEFGSPLQAAAAGGHTEIVSILLEKGADVNAAGGVCGSPLQAAVDTGKTEIVSILVEKGANVNAKGGTFGSPLQAAVNQGDIEIVRILVEKGANVNAADRTHGSPLQAAVHRGHTEIVRILVEKGANVNATGGRHGNPLLAAVDQGHTKIVHILVENGANVNAAGGTHWSPLQAAVDKGHTEIFYILLEKIASNAVGGESGSCMQAAEYRSLLQVATIKHDNTVHIHLEKAGNVILNQWVYASVAQIIYGFFLHAPAARGDIEIVQILLEKGANVNVLGREYGGSLQAAAYNGHIEIVRILLEKGANVNVADGKYGNSLDAAAHMGHTDIVCILLAKGANIILNQSDNINGAGRKYGVFLQAAATMGDTWCVQMLLANGANVDEAGGHIGSSLQAAAIRGDADMIHILLKRGANVNAAGGTYGSPLQAAAYMGRARIVHILLENGADVNAIGGQYGSSLQAAAYKGHTDIVSMRLEKGTNVNAAGGQYGSSLQAAAYNGHAETAHIRLVYGADIDQASRNLSTALEIATQRAEFSEWSGYDNIVDRLLEWGARLPAPMETEEDEQQ</sequence>
<dbReference type="SUPFAM" id="SSF48403">
    <property type="entry name" value="Ankyrin repeat"/>
    <property type="match status" value="2"/>
</dbReference>
<feature type="repeat" description="ANK" evidence="3">
    <location>
        <begin position="894"/>
        <end position="921"/>
    </location>
</feature>
<gene>
    <name evidence="7" type="ORF">DFH08DRAFT_1023690</name>
</gene>
<dbReference type="Gene3D" id="3.40.50.300">
    <property type="entry name" value="P-loop containing nucleotide triphosphate hydrolases"/>
    <property type="match status" value="1"/>
</dbReference>
<name>A0AAD6ZL91_9AGAR</name>
<dbReference type="Pfam" id="PF22939">
    <property type="entry name" value="WHD_GPIID"/>
    <property type="match status" value="1"/>
</dbReference>
<proteinExistence type="predicted"/>
<evidence type="ECO:0000256" key="1">
    <source>
        <dbReference type="ARBA" id="ARBA00022737"/>
    </source>
</evidence>
<dbReference type="PANTHER" id="PTHR24166:SF48">
    <property type="entry name" value="PROTEIN VAPYRIN"/>
    <property type="match status" value="1"/>
</dbReference>
<dbReference type="InterPro" id="IPR050889">
    <property type="entry name" value="Dendritic_Spine_Reg/Scaffold"/>
</dbReference>
<feature type="repeat" description="ANK" evidence="3">
    <location>
        <begin position="927"/>
        <end position="954"/>
    </location>
</feature>
<keyword evidence="1" id="KW-0677">Repeat</keyword>
<dbReference type="Pfam" id="PF24883">
    <property type="entry name" value="NPHP3_N"/>
    <property type="match status" value="1"/>
</dbReference>
<evidence type="ECO:0000259" key="5">
    <source>
        <dbReference type="Pfam" id="PF22939"/>
    </source>
</evidence>
<evidence type="ECO:0000256" key="2">
    <source>
        <dbReference type="ARBA" id="ARBA00023043"/>
    </source>
</evidence>
<feature type="repeat" description="ANK" evidence="3">
    <location>
        <begin position="1062"/>
        <end position="1094"/>
    </location>
</feature>
<feature type="compositionally biased region" description="Gly residues" evidence="4">
    <location>
        <begin position="15"/>
        <end position="34"/>
    </location>
</feature>
<dbReference type="SMART" id="SM00248">
    <property type="entry name" value="ANK"/>
    <property type="match status" value="17"/>
</dbReference>
<dbReference type="InterPro" id="IPR056884">
    <property type="entry name" value="NPHP3-like_N"/>
</dbReference>
<evidence type="ECO:0000313" key="8">
    <source>
        <dbReference type="Proteomes" id="UP001218218"/>
    </source>
</evidence>
<dbReference type="InterPro" id="IPR054471">
    <property type="entry name" value="GPIID_WHD"/>
</dbReference>
<feature type="repeat" description="ANK" evidence="3">
    <location>
        <begin position="643"/>
        <end position="675"/>
    </location>
</feature>
<feature type="domain" description="Nephrocystin 3-like N-terminal" evidence="6">
    <location>
        <begin position="90"/>
        <end position="259"/>
    </location>
</feature>
<organism evidence="7 8">
    <name type="scientific">Mycena albidolilacea</name>
    <dbReference type="NCBI Taxonomy" id="1033008"/>
    <lineage>
        <taxon>Eukaryota</taxon>
        <taxon>Fungi</taxon>
        <taxon>Dikarya</taxon>
        <taxon>Basidiomycota</taxon>
        <taxon>Agaricomycotina</taxon>
        <taxon>Agaricomycetes</taxon>
        <taxon>Agaricomycetidae</taxon>
        <taxon>Agaricales</taxon>
        <taxon>Marasmiineae</taxon>
        <taxon>Mycenaceae</taxon>
        <taxon>Mycena</taxon>
    </lineage>
</organism>
<dbReference type="PANTHER" id="PTHR24166">
    <property type="entry name" value="ROLLING PEBBLES, ISOFORM B"/>
    <property type="match status" value="1"/>
</dbReference>
<feature type="repeat" description="ANK" evidence="3">
    <location>
        <begin position="679"/>
        <end position="708"/>
    </location>
</feature>
<dbReference type="EMBL" id="JARIHO010000039">
    <property type="protein sequence ID" value="KAJ7328287.1"/>
    <property type="molecule type" value="Genomic_DNA"/>
</dbReference>